<organism evidence="2 3">
    <name type="scientific">Crateriforma conspicua</name>
    <dbReference type="NCBI Taxonomy" id="2527996"/>
    <lineage>
        <taxon>Bacteria</taxon>
        <taxon>Pseudomonadati</taxon>
        <taxon>Planctomycetota</taxon>
        <taxon>Planctomycetia</taxon>
        <taxon>Planctomycetales</taxon>
        <taxon>Planctomycetaceae</taxon>
        <taxon>Crateriforma</taxon>
    </lineage>
</organism>
<comment type="caution">
    <text evidence="2">The sequence shown here is derived from an EMBL/GenBank/DDBJ whole genome shotgun (WGS) entry which is preliminary data.</text>
</comment>
<sequence length="179" mass="20841">MLNRFENWLIWCFLSVALIPPQCALAQNSRIVLSDPLIAQLKDDAALICRRTFTTEERRAKDLSVQRLSHYLKIPIPRILRFPEFPATKIRIYEMERVATIINDKKRKISRLEERLEELQQSRKMARTPIEHSRISSAEERLRSEKKSIESGLIAPLLELMGEPLRPLPKVDQNCGNIL</sequence>
<dbReference type="EMBL" id="SJPZ01000001">
    <property type="protein sequence ID" value="TWU66883.1"/>
    <property type="molecule type" value="Genomic_DNA"/>
</dbReference>
<evidence type="ECO:0000313" key="3">
    <source>
        <dbReference type="Proteomes" id="UP000316476"/>
    </source>
</evidence>
<reference evidence="2 3" key="1">
    <citation type="submission" date="2019-02" db="EMBL/GenBank/DDBJ databases">
        <title>Deep-cultivation of Planctomycetes and their phenomic and genomic characterization uncovers novel biology.</title>
        <authorList>
            <person name="Wiegand S."/>
            <person name="Jogler M."/>
            <person name="Boedeker C."/>
            <person name="Pinto D."/>
            <person name="Vollmers J."/>
            <person name="Rivas-Marin E."/>
            <person name="Kohn T."/>
            <person name="Peeters S.H."/>
            <person name="Heuer A."/>
            <person name="Rast P."/>
            <person name="Oberbeckmann S."/>
            <person name="Bunk B."/>
            <person name="Jeske O."/>
            <person name="Meyerdierks A."/>
            <person name="Storesund J.E."/>
            <person name="Kallscheuer N."/>
            <person name="Luecker S."/>
            <person name="Lage O.M."/>
            <person name="Pohl T."/>
            <person name="Merkel B.J."/>
            <person name="Hornburger P."/>
            <person name="Mueller R.-W."/>
            <person name="Bruemmer F."/>
            <person name="Labrenz M."/>
            <person name="Spormann A.M."/>
            <person name="Op Den Camp H."/>
            <person name="Overmann J."/>
            <person name="Amann R."/>
            <person name="Jetten M.S.M."/>
            <person name="Mascher T."/>
            <person name="Medema M.H."/>
            <person name="Devos D.P."/>
            <person name="Kaster A.-K."/>
            <person name="Ovreas L."/>
            <person name="Rohde M."/>
            <person name="Galperin M.Y."/>
            <person name="Jogler C."/>
        </authorList>
    </citation>
    <scope>NUCLEOTIDE SEQUENCE [LARGE SCALE GENOMIC DNA]</scope>
    <source>
        <strain evidence="2 3">V7</strain>
    </source>
</reference>
<dbReference type="Proteomes" id="UP000316476">
    <property type="component" value="Unassembled WGS sequence"/>
</dbReference>
<keyword evidence="1" id="KW-0175">Coiled coil</keyword>
<evidence type="ECO:0000313" key="2">
    <source>
        <dbReference type="EMBL" id="TWU66883.1"/>
    </source>
</evidence>
<accession>A0A5C6G0W7</accession>
<name>A0A5C6G0W7_9PLAN</name>
<proteinExistence type="predicted"/>
<evidence type="ECO:0000256" key="1">
    <source>
        <dbReference type="SAM" id="Coils"/>
    </source>
</evidence>
<protein>
    <submittedName>
        <fullName evidence="2">Uncharacterized protein</fullName>
    </submittedName>
</protein>
<gene>
    <name evidence="2" type="ORF">V7x_24540</name>
</gene>
<dbReference type="AlphaFoldDB" id="A0A5C6G0W7"/>
<feature type="coiled-coil region" evidence="1">
    <location>
        <begin position="95"/>
        <end position="122"/>
    </location>
</feature>